<feature type="domain" description="Helicase C-terminal" evidence="14">
    <location>
        <begin position="217"/>
        <end position="367"/>
    </location>
</feature>
<dbReference type="PROSITE" id="PS51192">
    <property type="entry name" value="HELICASE_ATP_BIND_1"/>
    <property type="match status" value="1"/>
</dbReference>
<keyword evidence="8" id="KW-0413">Isomerase</keyword>
<evidence type="ECO:0000256" key="5">
    <source>
        <dbReference type="ARBA" id="ARBA00022806"/>
    </source>
</evidence>
<gene>
    <name evidence="15" type="ORF">LX64_03069</name>
</gene>
<dbReference type="GO" id="GO:0005524">
    <property type="term" value="F:ATP binding"/>
    <property type="evidence" value="ECO:0007669"/>
    <property type="project" value="UniProtKB-KW"/>
</dbReference>
<dbReference type="SMART" id="SM00490">
    <property type="entry name" value="HELICc"/>
    <property type="match status" value="1"/>
</dbReference>
<dbReference type="GO" id="GO:0003677">
    <property type="term" value="F:DNA binding"/>
    <property type="evidence" value="ECO:0007669"/>
    <property type="project" value="UniProtKB-KW"/>
</dbReference>
<dbReference type="CDD" id="cd17920">
    <property type="entry name" value="DEXHc_RecQ"/>
    <property type="match status" value="1"/>
</dbReference>
<dbReference type="GO" id="GO:0009378">
    <property type="term" value="F:four-way junction helicase activity"/>
    <property type="evidence" value="ECO:0007669"/>
    <property type="project" value="TreeGrafter"/>
</dbReference>
<dbReference type="GO" id="GO:0016787">
    <property type="term" value="F:hydrolase activity"/>
    <property type="evidence" value="ECO:0007669"/>
    <property type="project" value="UniProtKB-KW"/>
</dbReference>
<evidence type="ECO:0000313" key="15">
    <source>
        <dbReference type="EMBL" id="RAJ04191.1"/>
    </source>
</evidence>
<name>A0A327QIV4_9BACT</name>
<dbReference type="PROSITE" id="PS51194">
    <property type="entry name" value="HELICASE_CTER"/>
    <property type="match status" value="1"/>
</dbReference>
<dbReference type="RefSeq" id="WP_111598488.1">
    <property type="nucleotide sequence ID" value="NZ_QLLL01000005.1"/>
</dbReference>
<dbReference type="Gene3D" id="1.10.10.10">
    <property type="entry name" value="Winged helix-like DNA-binding domain superfamily/Winged helix DNA-binding domain"/>
    <property type="match status" value="1"/>
</dbReference>
<dbReference type="GO" id="GO:0046872">
    <property type="term" value="F:metal ion binding"/>
    <property type="evidence" value="ECO:0007669"/>
    <property type="project" value="UniProtKB-KW"/>
</dbReference>
<dbReference type="GO" id="GO:0043138">
    <property type="term" value="F:3'-5' DNA helicase activity"/>
    <property type="evidence" value="ECO:0007669"/>
    <property type="project" value="UniProtKB-EC"/>
</dbReference>
<evidence type="ECO:0000256" key="3">
    <source>
        <dbReference type="ARBA" id="ARBA00022741"/>
    </source>
</evidence>
<dbReference type="InterPro" id="IPR036388">
    <property type="entry name" value="WH-like_DNA-bd_sf"/>
</dbReference>
<keyword evidence="4" id="KW-0378">Hydrolase</keyword>
<dbReference type="SMART" id="SM00487">
    <property type="entry name" value="DEXDc"/>
    <property type="match status" value="1"/>
</dbReference>
<keyword evidence="3" id="KW-0547">Nucleotide-binding</keyword>
<reference evidence="15 16" key="1">
    <citation type="submission" date="2018-06" db="EMBL/GenBank/DDBJ databases">
        <title>Genomic Encyclopedia of Archaeal and Bacterial Type Strains, Phase II (KMG-II): from individual species to whole genera.</title>
        <authorList>
            <person name="Goeker M."/>
        </authorList>
    </citation>
    <scope>NUCLEOTIDE SEQUENCE [LARGE SCALE GENOMIC DNA]</scope>
    <source>
        <strain evidence="15 16">DSM 23857</strain>
    </source>
</reference>
<comment type="caution">
    <text evidence="15">The sequence shown here is derived from an EMBL/GenBank/DDBJ whole genome shotgun (WGS) entry which is preliminary data.</text>
</comment>
<dbReference type="PANTHER" id="PTHR13710:SF105">
    <property type="entry name" value="ATP-DEPENDENT DNA HELICASE Q1"/>
    <property type="match status" value="1"/>
</dbReference>
<dbReference type="EMBL" id="QLLL01000005">
    <property type="protein sequence ID" value="RAJ04191.1"/>
    <property type="molecule type" value="Genomic_DNA"/>
</dbReference>
<proteinExistence type="inferred from homology"/>
<dbReference type="Gene3D" id="3.40.50.300">
    <property type="entry name" value="P-loop containing nucleotide triphosphate hydrolases"/>
    <property type="match status" value="2"/>
</dbReference>
<keyword evidence="5 15" id="KW-0347">Helicase</keyword>
<evidence type="ECO:0000256" key="7">
    <source>
        <dbReference type="ARBA" id="ARBA00023125"/>
    </source>
</evidence>
<keyword evidence="6" id="KW-0067">ATP-binding</keyword>
<dbReference type="InterPro" id="IPR011545">
    <property type="entry name" value="DEAD/DEAH_box_helicase_dom"/>
</dbReference>
<evidence type="ECO:0000256" key="2">
    <source>
        <dbReference type="ARBA" id="ARBA00022723"/>
    </source>
</evidence>
<keyword evidence="7" id="KW-0238">DNA-binding</keyword>
<dbReference type="GO" id="GO:0030894">
    <property type="term" value="C:replisome"/>
    <property type="evidence" value="ECO:0007669"/>
    <property type="project" value="TreeGrafter"/>
</dbReference>
<protein>
    <recommendedName>
        <fullName evidence="11">ATP-dependent DNA helicase RecQ</fullName>
        <ecNumber evidence="10">5.6.2.4</ecNumber>
    </recommendedName>
    <alternativeName>
        <fullName evidence="12">DNA 3'-5' helicase RecQ</fullName>
    </alternativeName>
</protein>
<dbReference type="InterPro" id="IPR004589">
    <property type="entry name" value="DNA_helicase_ATP-dep_RecQ"/>
</dbReference>
<evidence type="ECO:0000259" key="14">
    <source>
        <dbReference type="PROSITE" id="PS51194"/>
    </source>
</evidence>
<dbReference type="GO" id="GO:0006310">
    <property type="term" value="P:DNA recombination"/>
    <property type="evidence" value="ECO:0007669"/>
    <property type="project" value="InterPro"/>
</dbReference>
<evidence type="ECO:0000256" key="4">
    <source>
        <dbReference type="ARBA" id="ARBA00022801"/>
    </source>
</evidence>
<keyword evidence="16" id="KW-1185">Reference proteome</keyword>
<dbReference type="Pfam" id="PF00270">
    <property type="entry name" value="DEAD"/>
    <property type="match status" value="1"/>
</dbReference>
<dbReference type="GO" id="GO:0006281">
    <property type="term" value="P:DNA repair"/>
    <property type="evidence" value="ECO:0007669"/>
    <property type="project" value="TreeGrafter"/>
</dbReference>
<dbReference type="AlphaFoldDB" id="A0A327QIV4"/>
<evidence type="ECO:0000256" key="11">
    <source>
        <dbReference type="ARBA" id="ARBA00044535"/>
    </source>
</evidence>
<dbReference type="Pfam" id="PF16124">
    <property type="entry name" value="RecQ_Zn_bind"/>
    <property type="match status" value="1"/>
</dbReference>
<dbReference type="InterPro" id="IPR001650">
    <property type="entry name" value="Helicase_C-like"/>
</dbReference>
<dbReference type="SUPFAM" id="SSF52540">
    <property type="entry name" value="P-loop containing nucleoside triphosphate hydrolases"/>
    <property type="match status" value="1"/>
</dbReference>
<dbReference type="PANTHER" id="PTHR13710">
    <property type="entry name" value="DNA HELICASE RECQ FAMILY MEMBER"/>
    <property type="match status" value="1"/>
</dbReference>
<dbReference type="GO" id="GO:0043590">
    <property type="term" value="C:bacterial nucleoid"/>
    <property type="evidence" value="ECO:0007669"/>
    <property type="project" value="TreeGrafter"/>
</dbReference>
<dbReference type="FunFam" id="3.40.50.300:FF:000296">
    <property type="entry name" value="ATP-dependent DNA helicase RecQ"/>
    <property type="match status" value="1"/>
</dbReference>
<comment type="catalytic activity">
    <reaction evidence="9">
        <text>Couples ATP hydrolysis with the unwinding of duplex DNA by translocating in the 3'-5' direction.</text>
        <dbReference type="EC" id="5.6.2.4"/>
    </reaction>
</comment>
<comment type="similarity">
    <text evidence="1">Belongs to the helicase family. RecQ subfamily.</text>
</comment>
<dbReference type="Pfam" id="PF00271">
    <property type="entry name" value="Helicase_C"/>
    <property type="match status" value="1"/>
</dbReference>
<dbReference type="Proteomes" id="UP000249547">
    <property type="component" value="Unassembled WGS sequence"/>
</dbReference>
<evidence type="ECO:0000313" key="16">
    <source>
        <dbReference type="Proteomes" id="UP000249547"/>
    </source>
</evidence>
<dbReference type="NCBIfam" id="TIGR00614">
    <property type="entry name" value="recQ_fam"/>
    <property type="match status" value="1"/>
</dbReference>
<dbReference type="InterPro" id="IPR014001">
    <property type="entry name" value="Helicase_ATP-bd"/>
</dbReference>
<evidence type="ECO:0000256" key="12">
    <source>
        <dbReference type="ARBA" id="ARBA00044550"/>
    </source>
</evidence>
<evidence type="ECO:0000256" key="8">
    <source>
        <dbReference type="ARBA" id="ARBA00023235"/>
    </source>
</evidence>
<feature type="domain" description="Helicase ATP-binding" evidence="13">
    <location>
        <begin position="25"/>
        <end position="193"/>
    </location>
</feature>
<dbReference type="InterPro" id="IPR027417">
    <property type="entry name" value="P-loop_NTPase"/>
</dbReference>
<accession>A0A327QIV4</accession>
<dbReference type="GO" id="GO:0005737">
    <property type="term" value="C:cytoplasm"/>
    <property type="evidence" value="ECO:0007669"/>
    <property type="project" value="TreeGrafter"/>
</dbReference>
<evidence type="ECO:0000256" key="10">
    <source>
        <dbReference type="ARBA" id="ARBA00034808"/>
    </source>
</evidence>
<dbReference type="OrthoDB" id="9763310at2"/>
<evidence type="ECO:0000259" key="13">
    <source>
        <dbReference type="PROSITE" id="PS51192"/>
    </source>
</evidence>
<dbReference type="InterPro" id="IPR032284">
    <property type="entry name" value="RecQ_Zn-bd"/>
</dbReference>
<organism evidence="15 16">
    <name type="scientific">Chitinophaga skermanii</name>
    <dbReference type="NCBI Taxonomy" id="331697"/>
    <lineage>
        <taxon>Bacteria</taxon>
        <taxon>Pseudomonadati</taxon>
        <taxon>Bacteroidota</taxon>
        <taxon>Chitinophagia</taxon>
        <taxon>Chitinophagales</taxon>
        <taxon>Chitinophagaceae</taxon>
        <taxon>Chitinophaga</taxon>
    </lineage>
</organism>
<evidence type="ECO:0000256" key="9">
    <source>
        <dbReference type="ARBA" id="ARBA00034617"/>
    </source>
</evidence>
<dbReference type="EC" id="5.6.2.4" evidence="10"/>
<sequence length="636" mass="72444">MITPTTILRQYWGHQQFRPLQEDIIQAILAGKDTLALLPTGGGKSICFQVPAMMQKGMCLVISPLIALMKDQVENLRKRNISALHIYAGMPFKEVEKVLDLARRGEVKFLYISPERLQSKRFQEYCEQLPVKLIAVDEAHCISQWGYDFRPAYLQIATIRSFFPNVPVLALTATATRKVRKDICEKLLMKDPQIFTKSFVRSNLSYSVLEEEAKLTKIKHILDRVKGTAVVYCRNRRQTKDIATLLHAQGIAADYYHAGLTSAERNHKQEQWINNRTRVMVCTNAFGMGIDKADVRLVIHADVPDSIEAYYQEAGRAGRDELKAYAVLLYSSSDLTEMKARIPLQFPVASEIREVYQGIVNYLQVPVGSAEGVYYDFDINDFVKKFELNITVAYSAIRILEQEGFLQLSESVLMPSRVEFVINKDTLYEYEDANPAIEPLLKALLRTYEGIFDQPTRVFEKQLARILRTTDKVIIEQLKQLHQHGIIRFQPRKDEPQLCFVQQRIPVEQLTVNMVQIQERMKAYEERVDAMIAYTTNTTECRTQALVSYFGEDSAAPCGVCDVCIAQKNQQLSSATFEEVSTLVLTHVTTTPVGYDDLRNKLKAVDEKLLLSVVSFLVDEGNLERSHDGTLRKISA</sequence>
<evidence type="ECO:0000256" key="6">
    <source>
        <dbReference type="ARBA" id="ARBA00022840"/>
    </source>
</evidence>
<evidence type="ECO:0000256" key="1">
    <source>
        <dbReference type="ARBA" id="ARBA00005446"/>
    </source>
</evidence>
<keyword evidence="2" id="KW-0479">Metal-binding</keyword>